<comment type="catalytic activity">
    <reaction evidence="1">
        <text>a phosphate monoester + H2O = an alcohol + phosphate</text>
        <dbReference type="Rhea" id="RHEA:15017"/>
        <dbReference type="ChEBI" id="CHEBI:15377"/>
        <dbReference type="ChEBI" id="CHEBI:30879"/>
        <dbReference type="ChEBI" id="CHEBI:43474"/>
        <dbReference type="ChEBI" id="CHEBI:67140"/>
        <dbReference type="EC" id="3.1.3.2"/>
    </reaction>
</comment>
<dbReference type="SUPFAM" id="SSF53254">
    <property type="entry name" value="Phosphoglycerate mutase-like"/>
    <property type="match status" value="1"/>
</dbReference>
<evidence type="ECO:0000256" key="1">
    <source>
        <dbReference type="ARBA" id="ARBA00000032"/>
    </source>
</evidence>
<comment type="similarity">
    <text evidence="2">Belongs to the histidine acid phosphatase family.</text>
</comment>
<dbReference type="EC" id="3.1.3.2" evidence="5"/>
<sequence>MRKFLGLLLAVSCVLIARGGVMEIEVPQEVTEGPGDASSQNSAEISQPKDSVSNSTLKLVHVLFRHGPRTPVSTYPNDPYRNETYEPFGWGALTNGAKVELYKIGKQLRQRYKDFLPAYYQPDAIRAQSSESPRTLMSMQMVLAGLFPPENTPMEWNQLLNWQPIPIVMEPEETDVHIRMKAPCPRYDETVMEVIDLPEVKKLHAENSDLLRELTTHTGVNITHAHDVTNVFITLLCEQTFGLQLPSWTKDYFPEKMLPLAEKSYVYDAYTTEQRKMKGGFFVELLLKQMQDRISGALKPANRKMFLSCGHDWTITNVLSALNVWEAQMPRFSALIAFELHQNPQTGEYFLQVYFQNDPHKEPQQLQIPGCEKQCPIGQLLELTKDIIPDAPYAELCKAKGTQGGAKISYH</sequence>
<dbReference type="GO" id="GO:0003993">
    <property type="term" value="F:acid phosphatase activity"/>
    <property type="evidence" value="ECO:0007669"/>
    <property type="project" value="UniProtKB-EC"/>
</dbReference>
<dbReference type="Pfam" id="PF00328">
    <property type="entry name" value="His_Phos_2"/>
    <property type="match status" value="1"/>
</dbReference>
<evidence type="ECO:0000313" key="5">
    <source>
        <dbReference type="EMBL" id="KMZ00548.1"/>
    </source>
</evidence>
<protein>
    <submittedName>
        <fullName evidence="5">Uncharacterized protein</fullName>
        <ecNumber evidence="5">3.1.3.2</ecNumber>
    </submittedName>
</protein>
<dbReference type="PANTHER" id="PTHR11567">
    <property type="entry name" value="ACID PHOSPHATASE-RELATED"/>
    <property type="match status" value="1"/>
</dbReference>
<reference evidence="5" key="2">
    <citation type="submission" date="2014-06" db="EMBL/GenBank/DDBJ databases">
        <authorList>
            <person name="Hu T."/>
            <person name="Eisen M.B."/>
            <person name="Thornton K.R."/>
            <person name="Andolfatto P."/>
        </authorList>
    </citation>
    <scope>NUCLEOTIDE SEQUENCE</scope>
    <source>
        <strain evidence="5">W501</strain>
    </source>
</reference>
<proteinExistence type="inferred from homology"/>
<accession>A0A0J9RY81</accession>
<feature type="chain" id="PRO_5005321797" evidence="4">
    <location>
        <begin position="20"/>
        <end position="411"/>
    </location>
</feature>
<dbReference type="InterPro" id="IPR029033">
    <property type="entry name" value="His_PPase_superfam"/>
</dbReference>
<gene>
    <name evidence="5" type="primary">Dsim\GD12277</name>
    <name evidence="5" type="ORF">Dsimw501_GD12277</name>
</gene>
<keyword evidence="5" id="KW-0378">Hydrolase</keyword>
<feature type="signal peptide" evidence="4">
    <location>
        <begin position="1"/>
        <end position="19"/>
    </location>
</feature>
<dbReference type="Bgee" id="FBgn0184012">
    <property type="expression patterns" value="Expressed in adult organism and 3 other cell types or tissues"/>
</dbReference>
<feature type="compositionally biased region" description="Polar residues" evidence="3">
    <location>
        <begin position="37"/>
        <end position="52"/>
    </location>
</feature>
<name>A0A0J9RY81_DROSI</name>
<evidence type="ECO:0000256" key="2">
    <source>
        <dbReference type="ARBA" id="ARBA00005375"/>
    </source>
</evidence>
<dbReference type="KEGG" id="dsi:Dsimw501_GD12277"/>
<dbReference type="PROSITE" id="PS00616">
    <property type="entry name" value="HIS_ACID_PHOSPHAT_1"/>
    <property type="match status" value="1"/>
</dbReference>
<dbReference type="InterPro" id="IPR033379">
    <property type="entry name" value="Acid_Pase_AS"/>
</dbReference>
<organism evidence="5">
    <name type="scientific">Drosophila simulans</name>
    <name type="common">Fruit fly</name>
    <dbReference type="NCBI Taxonomy" id="7240"/>
    <lineage>
        <taxon>Eukaryota</taxon>
        <taxon>Metazoa</taxon>
        <taxon>Ecdysozoa</taxon>
        <taxon>Arthropoda</taxon>
        <taxon>Hexapoda</taxon>
        <taxon>Insecta</taxon>
        <taxon>Pterygota</taxon>
        <taxon>Neoptera</taxon>
        <taxon>Endopterygota</taxon>
        <taxon>Diptera</taxon>
        <taxon>Brachycera</taxon>
        <taxon>Muscomorpha</taxon>
        <taxon>Ephydroidea</taxon>
        <taxon>Drosophilidae</taxon>
        <taxon>Drosophila</taxon>
        <taxon>Sophophora</taxon>
    </lineage>
</organism>
<evidence type="ECO:0000256" key="3">
    <source>
        <dbReference type="SAM" id="MobiDB-lite"/>
    </source>
</evidence>
<dbReference type="InterPro" id="IPR000560">
    <property type="entry name" value="His_Pase_clade-2"/>
</dbReference>
<dbReference type="CDD" id="cd07061">
    <property type="entry name" value="HP_HAP_like"/>
    <property type="match status" value="1"/>
</dbReference>
<keyword evidence="4" id="KW-0732">Signal</keyword>
<reference evidence="5" key="3">
    <citation type="submission" date="2015-04" db="EMBL/GenBank/DDBJ databases">
        <authorList>
            <consortium name="FlyBase"/>
        </authorList>
    </citation>
    <scope>NUCLEOTIDE SEQUENCE</scope>
    <source>
        <strain evidence="5">W501</strain>
    </source>
</reference>
<dbReference type="Proteomes" id="UP000035880">
    <property type="component" value="Chromosome 3L"/>
</dbReference>
<dbReference type="EMBL" id="CM002912">
    <property type="protein sequence ID" value="KMZ00548.1"/>
    <property type="molecule type" value="Genomic_DNA"/>
</dbReference>
<evidence type="ECO:0000256" key="4">
    <source>
        <dbReference type="SAM" id="SignalP"/>
    </source>
</evidence>
<dbReference type="AlphaFoldDB" id="A0A0J9RY81"/>
<dbReference type="Gene3D" id="3.40.50.1240">
    <property type="entry name" value="Phosphoglycerate mutase-like"/>
    <property type="match status" value="1"/>
</dbReference>
<dbReference type="FunFam" id="3.40.50.1240:FF:000038">
    <property type="entry name" value="venom acid phosphatase Acph-1"/>
    <property type="match status" value="1"/>
</dbReference>
<feature type="region of interest" description="Disordered" evidence="3">
    <location>
        <begin position="29"/>
        <end position="52"/>
    </location>
</feature>
<dbReference type="PANTHER" id="PTHR11567:SF205">
    <property type="entry name" value="GH28721P-RELATED"/>
    <property type="match status" value="1"/>
</dbReference>
<dbReference type="OrthoDB" id="5821688at2759"/>
<dbReference type="InterPro" id="IPR050645">
    <property type="entry name" value="Histidine_acid_phosphatase"/>
</dbReference>
<reference evidence="5" key="1">
    <citation type="journal article" date="2013" name="Genome Res.">
        <title>A second-generation assembly of the Drosophila simulans genome provides new insights into patterns of lineage-specific divergence.</title>
        <authorList>
            <person name="Hu T.T."/>
            <person name="Eisen M.B."/>
            <person name="Thornton K.R."/>
            <person name="Andolfatto P."/>
        </authorList>
    </citation>
    <scope>NUCLEOTIDE SEQUENCE [LARGE SCALE GENOMIC DNA]</scope>
    <source>
        <strain evidence="5">W501</strain>
    </source>
</reference>